<evidence type="ECO:0000313" key="1">
    <source>
        <dbReference type="EMBL" id="KIM99876.1"/>
    </source>
</evidence>
<keyword evidence="2" id="KW-1185">Reference proteome</keyword>
<dbReference type="PANTHER" id="PTHR38111">
    <property type="entry name" value="ZN(2)-C6 FUNGAL-TYPE DOMAIN-CONTAINING PROTEIN-RELATED"/>
    <property type="match status" value="1"/>
</dbReference>
<feature type="non-terminal residue" evidence="1">
    <location>
        <position position="1"/>
    </location>
</feature>
<accession>A0A0C3HBX6</accession>
<dbReference type="AlphaFoldDB" id="A0A0C3HBX6"/>
<gene>
    <name evidence="1" type="ORF">OIDMADRAFT_71549</name>
</gene>
<protein>
    <recommendedName>
        <fullName evidence="3">Transcription factor domain-containing protein</fullName>
    </recommendedName>
</protein>
<dbReference type="OrthoDB" id="5126878at2759"/>
<name>A0A0C3HBX6_OIDMZ</name>
<proteinExistence type="predicted"/>
<dbReference type="STRING" id="913774.A0A0C3HBX6"/>
<organism evidence="1 2">
    <name type="scientific">Oidiodendron maius (strain Zn)</name>
    <dbReference type="NCBI Taxonomy" id="913774"/>
    <lineage>
        <taxon>Eukaryota</taxon>
        <taxon>Fungi</taxon>
        <taxon>Dikarya</taxon>
        <taxon>Ascomycota</taxon>
        <taxon>Pezizomycotina</taxon>
        <taxon>Leotiomycetes</taxon>
        <taxon>Leotiomycetes incertae sedis</taxon>
        <taxon>Myxotrichaceae</taxon>
        <taxon>Oidiodendron</taxon>
    </lineage>
</organism>
<dbReference type="HOGENOM" id="CLU_1381050_0_0_1"/>
<evidence type="ECO:0000313" key="2">
    <source>
        <dbReference type="Proteomes" id="UP000054321"/>
    </source>
</evidence>
<dbReference type="InterPro" id="IPR053178">
    <property type="entry name" value="Osmoadaptation_assoc"/>
</dbReference>
<sequence length="198" mass="22424">YLQKHLLHGGPVGLALEEAQLSGIVTVGTTIANSQVFHQSILSFMLILFGSRHRQDYITCQGYTIYRVALKQLNHALSDSKCFSHDEIIISVFTLTLVESFMPSGPRYYLKHMYGLERLLELRDPSLYNSSKSSKLHRGVGYMILFASLITGRASLLEKEEWKTALRLNCSDEEMKTQDLFDVLADCTVIASERNNML</sequence>
<reference evidence="1 2" key="1">
    <citation type="submission" date="2014-04" db="EMBL/GenBank/DDBJ databases">
        <authorList>
            <consortium name="DOE Joint Genome Institute"/>
            <person name="Kuo A."/>
            <person name="Martino E."/>
            <person name="Perotto S."/>
            <person name="Kohler A."/>
            <person name="Nagy L.G."/>
            <person name="Floudas D."/>
            <person name="Copeland A."/>
            <person name="Barry K.W."/>
            <person name="Cichocki N."/>
            <person name="Veneault-Fourrey C."/>
            <person name="LaButti K."/>
            <person name="Lindquist E.A."/>
            <person name="Lipzen A."/>
            <person name="Lundell T."/>
            <person name="Morin E."/>
            <person name="Murat C."/>
            <person name="Sun H."/>
            <person name="Tunlid A."/>
            <person name="Henrissat B."/>
            <person name="Grigoriev I.V."/>
            <person name="Hibbett D.S."/>
            <person name="Martin F."/>
            <person name="Nordberg H.P."/>
            <person name="Cantor M.N."/>
            <person name="Hua S.X."/>
        </authorList>
    </citation>
    <scope>NUCLEOTIDE SEQUENCE [LARGE SCALE GENOMIC DNA]</scope>
    <source>
        <strain evidence="1 2">Zn</strain>
    </source>
</reference>
<dbReference type="Proteomes" id="UP000054321">
    <property type="component" value="Unassembled WGS sequence"/>
</dbReference>
<dbReference type="InParanoid" id="A0A0C3HBX6"/>
<dbReference type="PANTHER" id="PTHR38111:SF2">
    <property type="entry name" value="FINGER DOMAIN PROTEIN, PUTATIVE (AFU_ORTHOLOGUE AFUA_1G01560)-RELATED"/>
    <property type="match status" value="1"/>
</dbReference>
<evidence type="ECO:0008006" key="3">
    <source>
        <dbReference type="Google" id="ProtNLM"/>
    </source>
</evidence>
<reference evidence="2" key="2">
    <citation type="submission" date="2015-01" db="EMBL/GenBank/DDBJ databases">
        <title>Evolutionary Origins and Diversification of the Mycorrhizal Mutualists.</title>
        <authorList>
            <consortium name="DOE Joint Genome Institute"/>
            <consortium name="Mycorrhizal Genomics Consortium"/>
            <person name="Kohler A."/>
            <person name="Kuo A."/>
            <person name="Nagy L.G."/>
            <person name="Floudas D."/>
            <person name="Copeland A."/>
            <person name="Barry K.W."/>
            <person name="Cichocki N."/>
            <person name="Veneault-Fourrey C."/>
            <person name="LaButti K."/>
            <person name="Lindquist E.A."/>
            <person name="Lipzen A."/>
            <person name="Lundell T."/>
            <person name="Morin E."/>
            <person name="Murat C."/>
            <person name="Riley R."/>
            <person name="Ohm R."/>
            <person name="Sun H."/>
            <person name="Tunlid A."/>
            <person name="Henrissat B."/>
            <person name="Grigoriev I.V."/>
            <person name="Hibbett D.S."/>
            <person name="Martin F."/>
        </authorList>
    </citation>
    <scope>NUCLEOTIDE SEQUENCE [LARGE SCALE GENOMIC DNA]</scope>
    <source>
        <strain evidence="2">Zn</strain>
    </source>
</reference>
<feature type="non-terminal residue" evidence="1">
    <location>
        <position position="198"/>
    </location>
</feature>
<dbReference type="EMBL" id="KN832878">
    <property type="protein sequence ID" value="KIM99876.1"/>
    <property type="molecule type" value="Genomic_DNA"/>
</dbReference>